<dbReference type="EMBL" id="QNRX01000025">
    <property type="protein sequence ID" value="RBP58069.1"/>
    <property type="molecule type" value="Genomic_DNA"/>
</dbReference>
<feature type="domain" description="DUF1659" evidence="1">
    <location>
        <begin position="3"/>
        <end position="72"/>
    </location>
</feature>
<dbReference type="Proteomes" id="UP000253490">
    <property type="component" value="Unassembled WGS sequence"/>
</dbReference>
<dbReference type="OrthoDB" id="1955198at2"/>
<evidence type="ECO:0000313" key="2">
    <source>
        <dbReference type="EMBL" id="RBP58069.1"/>
    </source>
</evidence>
<reference evidence="2 3" key="1">
    <citation type="submission" date="2018-06" db="EMBL/GenBank/DDBJ databases">
        <title>Genomic Encyclopedia of Type Strains, Phase IV (KMG-IV): sequencing the most valuable type-strain genomes for metagenomic binning, comparative biology and taxonomic classification.</title>
        <authorList>
            <person name="Goeker M."/>
        </authorList>
    </citation>
    <scope>NUCLEOTIDE SEQUENCE [LARGE SCALE GENOMIC DNA]</scope>
    <source>
        <strain evidence="2 3">DSM 22112</strain>
    </source>
</reference>
<evidence type="ECO:0000313" key="3">
    <source>
        <dbReference type="Proteomes" id="UP000253490"/>
    </source>
</evidence>
<dbReference type="InterPro" id="IPR012454">
    <property type="entry name" value="DUF1659"/>
</dbReference>
<dbReference type="RefSeq" id="WP_113921754.1">
    <property type="nucleotide sequence ID" value="NZ_QNRX01000025.1"/>
</dbReference>
<name>A0A366HX24_9FIRM</name>
<sequence>MPVQANVSNLKLQLMYNYGVDDKGNVITKSKTYSNINNTVTDQVKYDVAVAIAALQAHALEGVHVIQDNLLLNV</sequence>
<keyword evidence="3" id="KW-1185">Reference proteome</keyword>
<evidence type="ECO:0000259" key="1">
    <source>
        <dbReference type="Pfam" id="PF07872"/>
    </source>
</evidence>
<proteinExistence type="predicted"/>
<gene>
    <name evidence="2" type="ORF">DES36_1254</name>
</gene>
<comment type="caution">
    <text evidence="2">The sequence shown here is derived from an EMBL/GenBank/DDBJ whole genome shotgun (WGS) entry which is preliminary data.</text>
</comment>
<accession>A0A366HX24</accession>
<dbReference type="AlphaFoldDB" id="A0A366HX24"/>
<protein>
    <submittedName>
        <fullName evidence="2">Uncharacterized protein DUF1659</fullName>
    </submittedName>
</protein>
<dbReference type="Pfam" id="PF07872">
    <property type="entry name" value="DUF1659"/>
    <property type="match status" value="1"/>
</dbReference>
<organism evidence="2 3">
    <name type="scientific">Alkalibaculum bacchi</name>
    <dbReference type="NCBI Taxonomy" id="645887"/>
    <lineage>
        <taxon>Bacteria</taxon>
        <taxon>Bacillati</taxon>
        <taxon>Bacillota</taxon>
        <taxon>Clostridia</taxon>
        <taxon>Eubacteriales</taxon>
        <taxon>Eubacteriaceae</taxon>
        <taxon>Alkalibaculum</taxon>
    </lineage>
</organism>